<evidence type="ECO:0000256" key="1">
    <source>
        <dbReference type="ARBA" id="ARBA00004651"/>
    </source>
</evidence>
<evidence type="ECO:0000259" key="8">
    <source>
        <dbReference type="SMART" id="SM00014"/>
    </source>
</evidence>
<dbReference type="GO" id="GO:0016787">
    <property type="term" value="F:hydrolase activity"/>
    <property type="evidence" value="ECO:0007669"/>
    <property type="project" value="UniProtKB-KW"/>
</dbReference>
<keyword evidence="5 7" id="KW-1133">Transmembrane helix</keyword>
<evidence type="ECO:0000256" key="5">
    <source>
        <dbReference type="ARBA" id="ARBA00022989"/>
    </source>
</evidence>
<keyword evidence="2" id="KW-1003">Cell membrane</keyword>
<proteinExistence type="predicted"/>
<evidence type="ECO:0000313" key="10">
    <source>
        <dbReference type="Proteomes" id="UP000197003"/>
    </source>
</evidence>
<keyword evidence="4" id="KW-0378">Hydrolase</keyword>
<name>A0A1Z3N7C7_BDEBC</name>
<feature type="domain" description="Phosphatidic acid phosphatase type 2/haloperoxidase" evidence="8">
    <location>
        <begin position="61"/>
        <end position="173"/>
    </location>
</feature>
<accession>A0A1Z3N7C7</accession>
<organism evidence="9 10">
    <name type="scientific">Bdellovibrio bacteriovorus</name>
    <dbReference type="NCBI Taxonomy" id="959"/>
    <lineage>
        <taxon>Bacteria</taxon>
        <taxon>Pseudomonadati</taxon>
        <taxon>Bdellovibrionota</taxon>
        <taxon>Bdellovibrionia</taxon>
        <taxon>Bdellovibrionales</taxon>
        <taxon>Pseudobdellovibrionaceae</taxon>
        <taxon>Bdellovibrio</taxon>
    </lineage>
</organism>
<dbReference type="SMART" id="SM00014">
    <property type="entry name" value="acidPPc"/>
    <property type="match status" value="1"/>
</dbReference>
<dbReference type="InterPro" id="IPR036938">
    <property type="entry name" value="PAP2/HPO_sf"/>
</dbReference>
<dbReference type="PANTHER" id="PTHR14969:SF62">
    <property type="entry name" value="DECAPRENYLPHOSPHORYL-5-PHOSPHORIBOSE PHOSPHATASE RV3807C-RELATED"/>
    <property type="match status" value="1"/>
</dbReference>
<evidence type="ECO:0000313" key="9">
    <source>
        <dbReference type="EMBL" id="ASD63349.1"/>
    </source>
</evidence>
<feature type="transmembrane region" description="Helical" evidence="7">
    <location>
        <begin position="160"/>
        <end position="179"/>
    </location>
</feature>
<evidence type="ECO:0000256" key="3">
    <source>
        <dbReference type="ARBA" id="ARBA00022692"/>
    </source>
</evidence>
<dbReference type="PANTHER" id="PTHR14969">
    <property type="entry name" value="SPHINGOSINE-1-PHOSPHATE PHOSPHOHYDROLASE"/>
    <property type="match status" value="1"/>
</dbReference>
<dbReference type="InterPro" id="IPR000326">
    <property type="entry name" value="PAP2/HPO"/>
</dbReference>
<dbReference type="CDD" id="cd03395">
    <property type="entry name" value="PAP2_like_4"/>
    <property type="match status" value="1"/>
</dbReference>
<dbReference type="AlphaFoldDB" id="A0A1Z3N7C7"/>
<reference evidence="9 10" key="1">
    <citation type="submission" date="2017-04" db="EMBL/GenBank/DDBJ databases">
        <title>Whole genome sequence of Bdellovibrio bacteriovorus strain SSB218315.</title>
        <authorList>
            <person name="Oyedara O."/>
            <person name="Rodriguez-Perez M.A."/>
        </authorList>
    </citation>
    <scope>NUCLEOTIDE SEQUENCE [LARGE SCALE GENOMIC DNA]</scope>
    <source>
        <strain evidence="9 10">SSB218315</strain>
    </source>
</reference>
<dbReference type="Proteomes" id="UP000197003">
    <property type="component" value="Chromosome"/>
</dbReference>
<dbReference type="SUPFAM" id="SSF48317">
    <property type="entry name" value="Acid phosphatase/Vanadium-dependent haloperoxidase"/>
    <property type="match status" value="1"/>
</dbReference>
<gene>
    <name evidence="9" type="ORF">B9G79_07065</name>
</gene>
<comment type="subcellular location">
    <subcellularLocation>
        <location evidence="1">Cell membrane</location>
        <topology evidence="1">Multi-pass membrane protein</topology>
    </subcellularLocation>
</comment>
<keyword evidence="6 7" id="KW-0472">Membrane</keyword>
<evidence type="ECO:0000256" key="6">
    <source>
        <dbReference type="ARBA" id="ARBA00023136"/>
    </source>
</evidence>
<dbReference type="Gene3D" id="1.20.144.10">
    <property type="entry name" value="Phosphatidic acid phosphatase type 2/haloperoxidase"/>
    <property type="match status" value="2"/>
</dbReference>
<dbReference type="OrthoDB" id="5292764at2"/>
<protein>
    <submittedName>
        <fullName evidence="9">Phosphatase PAP2 family protein</fullName>
    </submittedName>
</protein>
<feature type="transmembrane region" description="Helical" evidence="7">
    <location>
        <begin position="35"/>
        <end position="52"/>
    </location>
</feature>
<evidence type="ECO:0000256" key="2">
    <source>
        <dbReference type="ARBA" id="ARBA00022475"/>
    </source>
</evidence>
<feature type="transmembrane region" description="Helical" evidence="7">
    <location>
        <begin position="59"/>
        <end position="80"/>
    </location>
</feature>
<dbReference type="RefSeq" id="WP_088564894.1">
    <property type="nucleotide sequence ID" value="NZ_CP020946.1"/>
</dbReference>
<keyword evidence="3 7" id="KW-0812">Transmembrane</keyword>
<sequence>MWEQLDQQIFLFINSTAANPLFDAFFPWWTDFQKSPWFLFMVLPTILLWLFIKTRMKGVLVLVSAVGVASFADFLSGDLIKPVIERARPFRSDLADLVILRGPEQGGFSFPSSHAVDAFALAAFIGVFYPKARIPLLVLAFLTAYSRVYCGVHFPADVAAGALLGGLLGAVIALIAQQITMKWQRGWS</sequence>
<dbReference type="GO" id="GO:0005886">
    <property type="term" value="C:plasma membrane"/>
    <property type="evidence" value="ECO:0007669"/>
    <property type="project" value="UniProtKB-SubCell"/>
</dbReference>
<evidence type="ECO:0000256" key="4">
    <source>
        <dbReference type="ARBA" id="ARBA00022801"/>
    </source>
</evidence>
<dbReference type="EMBL" id="CP020946">
    <property type="protein sequence ID" value="ASD63349.1"/>
    <property type="molecule type" value="Genomic_DNA"/>
</dbReference>
<dbReference type="Pfam" id="PF01569">
    <property type="entry name" value="PAP2"/>
    <property type="match status" value="1"/>
</dbReference>
<evidence type="ECO:0000256" key="7">
    <source>
        <dbReference type="SAM" id="Phobius"/>
    </source>
</evidence>